<sequence length="143" mass="15647">MSSAQRLHSLSAKPGLRVQRVLLMRPLCIPTMTEQTGQERSPSPAPSENVVSQRSSSSDSGSEDAADQGAPDPGPVLRRSGRKRHPAQRFEGAYAAAIEEIPMPRSFKEAMKSCEYAAEWAQAVREELTMLQSLGAWEIVKLP</sequence>
<dbReference type="Proteomes" id="UP000077154">
    <property type="component" value="Unassembled WGS sequence"/>
</dbReference>
<feature type="compositionally biased region" description="Polar residues" evidence="1">
    <location>
        <begin position="32"/>
        <end position="41"/>
    </location>
</feature>
<name>A0A177A7A1_9PEZI</name>
<dbReference type="AlphaFoldDB" id="A0A177A7A1"/>
<gene>
    <name evidence="2" type="ORF">VC83_06893</name>
</gene>
<accession>A0A177A7A1</accession>
<evidence type="ECO:0000256" key="1">
    <source>
        <dbReference type="SAM" id="MobiDB-lite"/>
    </source>
</evidence>
<proteinExistence type="predicted"/>
<evidence type="ECO:0000313" key="2">
    <source>
        <dbReference type="EMBL" id="OAF56904.1"/>
    </source>
</evidence>
<feature type="region of interest" description="Disordered" evidence="1">
    <location>
        <begin position="32"/>
        <end position="90"/>
    </location>
</feature>
<feature type="compositionally biased region" description="Low complexity" evidence="1">
    <location>
        <begin position="47"/>
        <end position="60"/>
    </location>
</feature>
<dbReference type="GeneID" id="36289944"/>
<dbReference type="EMBL" id="KV441402">
    <property type="protein sequence ID" value="OAF56904.1"/>
    <property type="molecule type" value="Genomic_DNA"/>
</dbReference>
<organism evidence="2">
    <name type="scientific">Pseudogymnoascus destructans</name>
    <dbReference type="NCBI Taxonomy" id="655981"/>
    <lineage>
        <taxon>Eukaryota</taxon>
        <taxon>Fungi</taxon>
        <taxon>Dikarya</taxon>
        <taxon>Ascomycota</taxon>
        <taxon>Pezizomycotina</taxon>
        <taxon>Leotiomycetes</taxon>
        <taxon>Thelebolales</taxon>
        <taxon>Thelebolaceae</taxon>
        <taxon>Pseudogymnoascus</taxon>
    </lineage>
</organism>
<dbReference type="RefSeq" id="XP_024322195.1">
    <property type="nucleotide sequence ID" value="XM_024470477.1"/>
</dbReference>
<reference evidence="2" key="1">
    <citation type="submission" date="2016-03" db="EMBL/GenBank/DDBJ databases">
        <title>Updated assembly of Pseudogymnoascus destructans, the fungus causing white-nose syndrome of bats.</title>
        <authorList>
            <person name="Palmer J.M."/>
            <person name="Drees K.P."/>
            <person name="Foster J.T."/>
            <person name="Lindner D.L."/>
        </authorList>
    </citation>
    <scope>NUCLEOTIDE SEQUENCE [LARGE SCALE GENOMIC DNA]</scope>
    <source>
        <strain evidence="2">20631-21</strain>
    </source>
</reference>
<protein>
    <submittedName>
        <fullName evidence="2">Uncharacterized protein</fullName>
    </submittedName>
</protein>